<reference evidence="2" key="2">
    <citation type="journal article" date="2022" name="Microbiol. Resour. Announc.">
        <title>Whole-Genome Sequence of Entomortierella parvispora E1425, a Mucoromycotan Fungus Associated with Burkholderiaceae-Related Endosymbiotic Bacteria.</title>
        <authorList>
            <person name="Herlambang A."/>
            <person name="Guo Y."/>
            <person name="Takashima Y."/>
            <person name="Narisawa K."/>
            <person name="Ohta H."/>
            <person name="Nishizawa T."/>
        </authorList>
    </citation>
    <scope>NUCLEOTIDE SEQUENCE</scope>
    <source>
        <strain evidence="2">E1425</strain>
    </source>
</reference>
<keyword evidence="1" id="KW-0732">Signal</keyword>
<evidence type="ECO:0000313" key="3">
    <source>
        <dbReference type="Proteomes" id="UP000827284"/>
    </source>
</evidence>
<feature type="signal peptide" evidence="1">
    <location>
        <begin position="1"/>
        <end position="24"/>
    </location>
</feature>
<protein>
    <submittedName>
        <fullName evidence="2">Uncharacterized protein</fullName>
    </submittedName>
</protein>
<name>A0A9P3HIK5_9FUNG</name>
<sequence length="116" mass="12333">MTNFSSLLFLAIAALLVVSTSTEAIPVKASTAKSPVFSVYQKSNFKGQTKKITGYSKCVNHGLKTIGSVHYGSGPKANLKFYKGKNCSGPVTHHMSSETWGQMGGPYPSQSVSVSK</sequence>
<dbReference type="EMBL" id="BQFW01000013">
    <property type="protein sequence ID" value="GJJ77240.1"/>
    <property type="molecule type" value="Genomic_DNA"/>
</dbReference>
<reference evidence="2" key="1">
    <citation type="submission" date="2021-11" db="EMBL/GenBank/DDBJ databases">
        <authorList>
            <person name="Herlambang A."/>
            <person name="Guo Y."/>
            <person name="Takashima Y."/>
            <person name="Nishizawa T."/>
        </authorList>
    </citation>
    <scope>NUCLEOTIDE SEQUENCE</scope>
    <source>
        <strain evidence="2">E1425</strain>
    </source>
</reference>
<feature type="chain" id="PRO_5040499900" evidence="1">
    <location>
        <begin position="25"/>
        <end position="116"/>
    </location>
</feature>
<evidence type="ECO:0000313" key="2">
    <source>
        <dbReference type="EMBL" id="GJJ77240.1"/>
    </source>
</evidence>
<dbReference type="Proteomes" id="UP000827284">
    <property type="component" value="Unassembled WGS sequence"/>
</dbReference>
<dbReference type="OrthoDB" id="2438526at2759"/>
<organism evidence="2 3">
    <name type="scientific">Entomortierella parvispora</name>
    <dbReference type="NCBI Taxonomy" id="205924"/>
    <lineage>
        <taxon>Eukaryota</taxon>
        <taxon>Fungi</taxon>
        <taxon>Fungi incertae sedis</taxon>
        <taxon>Mucoromycota</taxon>
        <taxon>Mortierellomycotina</taxon>
        <taxon>Mortierellomycetes</taxon>
        <taxon>Mortierellales</taxon>
        <taxon>Mortierellaceae</taxon>
        <taxon>Entomortierella</taxon>
    </lineage>
</organism>
<comment type="caution">
    <text evidence="2">The sequence shown here is derived from an EMBL/GenBank/DDBJ whole genome shotgun (WGS) entry which is preliminary data.</text>
</comment>
<evidence type="ECO:0000256" key="1">
    <source>
        <dbReference type="SAM" id="SignalP"/>
    </source>
</evidence>
<dbReference type="AlphaFoldDB" id="A0A9P3HIK5"/>
<keyword evidence="3" id="KW-1185">Reference proteome</keyword>
<proteinExistence type="predicted"/>
<gene>
    <name evidence="2" type="ORF">EMPS_09599</name>
</gene>
<accession>A0A9P3HIK5</accession>